<dbReference type="PANTHER" id="PTHR37550">
    <property type="entry name" value="ANTITOXIN VAPB1"/>
    <property type="match status" value="1"/>
</dbReference>
<protein>
    <recommendedName>
        <fullName evidence="2">SpoVT-AbrB domain-containing protein</fullName>
    </recommendedName>
</protein>
<dbReference type="Pfam" id="PF04014">
    <property type="entry name" value="MazE_antitoxin"/>
    <property type="match status" value="1"/>
</dbReference>
<dbReference type="Gene3D" id="2.10.260.10">
    <property type="match status" value="1"/>
</dbReference>
<dbReference type="NCBIfam" id="NF040493">
    <property type="entry name" value="TA_anti_VapB"/>
    <property type="match status" value="1"/>
</dbReference>
<dbReference type="InterPro" id="IPR007159">
    <property type="entry name" value="SpoVT-AbrB_dom"/>
</dbReference>
<name>X0XWM6_9ZZZZ</name>
<dbReference type="PANTHER" id="PTHR37550:SF3">
    <property type="entry name" value="ANTITOXIN VAPB1"/>
    <property type="match status" value="1"/>
</dbReference>
<evidence type="ECO:0000256" key="1">
    <source>
        <dbReference type="ARBA" id="ARBA00007924"/>
    </source>
</evidence>
<dbReference type="PROSITE" id="PS51740">
    <property type="entry name" value="SPOVT_ABRB"/>
    <property type="match status" value="1"/>
</dbReference>
<dbReference type="InterPro" id="IPR037914">
    <property type="entry name" value="SpoVT-AbrB_sf"/>
</dbReference>
<gene>
    <name evidence="3" type="ORF">S01H1_72985</name>
</gene>
<dbReference type="InterPro" id="IPR051734">
    <property type="entry name" value="VapB_TA_antitoxins"/>
</dbReference>
<accession>X0XWM6</accession>
<proteinExistence type="inferred from homology"/>
<dbReference type="GO" id="GO:0003677">
    <property type="term" value="F:DNA binding"/>
    <property type="evidence" value="ECO:0007669"/>
    <property type="project" value="InterPro"/>
</dbReference>
<organism evidence="3">
    <name type="scientific">marine sediment metagenome</name>
    <dbReference type="NCBI Taxonomy" id="412755"/>
    <lineage>
        <taxon>unclassified sequences</taxon>
        <taxon>metagenomes</taxon>
        <taxon>ecological metagenomes</taxon>
    </lineage>
</organism>
<dbReference type="EMBL" id="BARS01048737">
    <property type="protein sequence ID" value="GAG39617.1"/>
    <property type="molecule type" value="Genomic_DNA"/>
</dbReference>
<sequence length="75" mass="8698">MKTAKIFLNGRSQAVRLPKDFRFDSKEVYVKKIENVVVLIPPNDPWASLIGSLDKFSDDFMSERNQPVEQSREKL</sequence>
<dbReference type="InterPro" id="IPR047976">
    <property type="entry name" value="Anti_VapB2-like"/>
</dbReference>
<evidence type="ECO:0000259" key="2">
    <source>
        <dbReference type="PROSITE" id="PS51740"/>
    </source>
</evidence>
<dbReference type="AlphaFoldDB" id="X0XWM6"/>
<comment type="caution">
    <text evidence="3">The sequence shown here is derived from an EMBL/GenBank/DDBJ whole genome shotgun (WGS) entry which is preliminary data.</text>
</comment>
<dbReference type="SUPFAM" id="SSF89447">
    <property type="entry name" value="AbrB/MazE/MraZ-like"/>
    <property type="match status" value="1"/>
</dbReference>
<reference evidence="3" key="1">
    <citation type="journal article" date="2014" name="Front. Microbiol.">
        <title>High frequency of phylogenetically diverse reductive dehalogenase-homologous genes in deep subseafloor sedimentary metagenomes.</title>
        <authorList>
            <person name="Kawai M."/>
            <person name="Futagami T."/>
            <person name="Toyoda A."/>
            <person name="Takaki Y."/>
            <person name="Nishi S."/>
            <person name="Hori S."/>
            <person name="Arai W."/>
            <person name="Tsubouchi T."/>
            <person name="Morono Y."/>
            <person name="Uchiyama I."/>
            <person name="Ito T."/>
            <person name="Fujiyama A."/>
            <person name="Inagaki F."/>
            <person name="Takami H."/>
        </authorList>
    </citation>
    <scope>NUCLEOTIDE SEQUENCE</scope>
    <source>
        <strain evidence="3">Expedition CK06-06</strain>
    </source>
</reference>
<evidence type="ECO:0000313" key="3">
    <source>
        <dbReference type="EMBL" id="GAG39617.1"/>
    </source>
</evidence>
<feature type="domain" description="SpoVT-AbrB" evidence="2">
    <location>
        <begin position="4"/>
        <end position="44"/>
    </location>
</feature>
<comment type="similarity">
    <text evidence="1">Belongs to the VapB family.</text>
</comment>